<dbReference type="PROSITE" id="PS50868">
    <property type="entry name" value="POST_SET"/>
    <property type="match status" value="1"/>
</dbReference>
<name>A0A2M8PH07_9CHLR</name>
<gene>
    <name evidence="5" type="ORF">CUN49_03520</name>
</gene>
<evidence type="ECO:0000313" key="6">
    <source>
        <dbReference type="Proteomes" id="UP000229681"/>
    </source>
</evidence>
<dbReference type="InterPro" id="IPR003616">
    <property type="entry name" value="Post-SET_dom"/>
</dbReference>
<dbReference type="Pfam" id="PF00856">
    <property type="entry name" value="SET"/>
    <property type="match status" value="1"/>
</dbReference>
<feature type="domain" description="Post-SET" evidence="4">
    <location>
        <begin position="132"/>
        <end position="148"/>
    </location>
</feature>
<organism evidence="5 6">
    <name type="scientific">Candidatus Thermofonsia Clade 1 bacterium</name>
    <dbReference type="NCBI Taxonomy" id="2364210"/>
    <lineage>
        <taxon>Bacteria</taxon>
        <taxon>Bacillati</taxon>
        <taxon>Chloroflexota</taxon>
        <taxon>Candidatus Thermofontia</taxon>
        <taxon>Candidatus Thermofonsia Clade 1</taxon>
    </lineage>
</organism>
<dbReference type="InterPro" id="IPR053201">
    <property type="entry name" value="Flavunoidine_N-MTase"/>
</dbReference>
<protein>
    <submittedName>
        <fullName evidence="5">SET domain-containing protein-lysine N-methyltransferase</fullName>
    </submittedName>
</protein>
<keyword evidence="2" id="KW-0949">S-adenosyl-L-methionine</keyword>
<dbReference type="Gene3D" id="2.170.270.10">
    <property type="entry name" value="SET domain"/>
    <property type="match status" value="1"/>
</dbReference>
<dbReference type="EMBL" id="PGTM01000029">
    <property type="protein sequence ID" value="PJF36828.1"/>
    <property type="molecule type" value="Genomic_DNA"/>
</dbReference>
<evidence type="ECO:0000259" key="3">
    <source>
        <dbReference type="PROSITE" id="PS50280"/>
    </source>
</evidence>
<dbReference type="AlphaFoldDB" id="A0A2M8PH07"/>
<dbReference type="GO" id="GO:0008168">
    <property type="term" value="F:methyltransferase activity"/>
    <property type="evidence" value="ECO:0007669"/>
    <property type="project" value="UniProtKB-KW"/>
</dbReference>
<sequence length="179" mass="19836">MVHAMTDILTTSRRVAWSHPHLDRKLTEGAGYTLVATAPMAKGELLVVWGGIIVDTATLRTLPEMAQHRSIQVEEDLHLTSGMVDDLADCVNHSCNPNAGLQGQIALIALRDIAAGEEVCFDYAMCDGDPSFRMTCLCGQPNCRGVITGDDWRIPELQQRYKGYFSPYLQRRIDRLNGC</sequence>
<proteinExistence type="predicted"/>
<reference evidence="5 6" key="1">
    <citation type="submission" date="2017-11" db="EMBL/GenBank/DDBJ databases">
        <title>Evolution of Phototrophy in the Chloroflexi Phylum Driven by Horizontal Gene Transfer.</title>
        <authorList>
            <person name="Ward L.M."/>
            <person name="Hemp J."/>
            <person name="Shih P.M."/>
            <person name="Mcglynn S.E."/>
            <person name="Fischer W."/>
        </authorList>
    </citation>
    <scope>NUCLEOTIDE SEQUENCE [LARGE SCALE GENOMIC DNA]</scope>
    <source>
        <strain evidence="5">JP3_13</strain>
    </source>
</reference>
<dbReference type="InterPro" id="IPR001214">
    <property type="entry name" value="SET_dom"/>
</dbReference>
<keyword evidence="5" id="KW-0489">Methyltransferase</keyword>
<dbReference type="SUPFAM" id="SSF82199">
    <property type="entry name" value="SET domain"/>
    <property type="match status" value="1"/>
</dbReference>
<dbReference type="InterPro" id="IPR046341">
    <property type="entry name" value="SET_dom_sf"/>
</dbReference>
<dbReference type="GO" id="GO:0032259">
    <property type="term" value="P:methylation"/>
    <property type="evidence" value="ECO:0007669"/>
    <property type="project" value="UniProtKB-KW"/>
</dbReference>
<comment type="caution">
    <text evidence="5">The sequence shown here is derived from an EMBL/GenBank/DDBJ whole genome shotgun (WGS) entry which is preliminary data.</text>
</comment>
<dbReference type="PANTHER" id="PTHR12350">
    <property type="entry name" value="HISTONE-LYSINE N-METHYLTRANSFERASE-RELATED"/>
    <property type="match status" value="1"/>
</dbReference>
<evidence type="ECO:0000259" key="4">
    <source>
        <dbReference type="PROSITE" id="PS50868"/>
    </source>
</evidence>
<dbReference type="PROSITE" id="PS50280">
    <property type="entry name" value="SET"/>
    <property type="match status" value="1"/>
</dbReference>
<evidence type="ECO:0000313" key="5">
    <source>
        <dbReference type="EMBL" id="PJF36828.1"/>
    </source>
</evidence>
<evidence type="ECO:0000256" key="2">
    <source>
        <dbReference type="ARBA" id="ARBA00022691"/>
    </source>
</evidence>
<feature type="domain" description="SET" evidence="3">
    <location>
        <begin position="20"/>
        <end position="124"/>
    </location>
</feature>
<dbReference type="SMART" id="SM00317">
    <property type="entry name" value="SET"/>
    <property type="match status" value="1"/>
</dbReference>
<dbReference type="Proteomes" id="UP000229681">
    <property type="component" value="Unassembled WGS sequence"/>
</dbReference>
<accession>A0A2M8PH07</accession>
<dbReference type="PANTHER" id="PTHR12350:SF19">
    <property type="entry name" value="SET DOMAIN-CONTAINING PROTEIN"/>
    <property type="match status" value="1"/>
</dbReference>
<evidence type="ECO:0000256" key="1">
    <source>
        <dbReference type="ARBA" id="ARBA00022679"/>
    </source>
</evidence>
<keyword evidence="1 5" id="KW-0808">Transferase</keyword>